<evidence type="ECO:0000313" key="7">
    <source>
        <dbReference type="Proteomes" id="UP000538292"/>
    </source>
</evidence>
<keyword evidence="4 6" id="KW-0067">ATP-binding</keyword>
<dbReference type="PANTHER" id="PTHR43776">
    <property type="entry name" value="TRANSPORT ATP-BINDING PROTEIN"/>
    <property type="match status" value="1"/>
</dbReference>
<dbReference type="InterPro" id="IPR003593">
    <property type="entry name" value="AAA+_ATPase"/>
</dbReference>
<evidence type="ECO:0000259" key="5">
    <source>
        <dbReference type="PROSITE" id="PS50893"/>
    </source>
</evidence>
<dbReference type="InterPro" id="IPR003439">
    <property type="entry name" value="ABC_transporter-like_ATP-bd"/>
</dbReference>
<dbReference type="GO" id="GO:0055085">
    <property type="term" value="P:transmembrane transport"/>
    <property type="evidence" value="ECO:0007669"/>
    <property type="project" value="UniProtKB-ARBA"/>
</dbReference>
<reference evidence="6 7" key="1">
    <citation type="submission" date="2020-07" db="EMBL/GenBank/DDBJ databases">
        <title>Thermoactinomyces phylogeny.</title>
        <authorList>
            <person name="Dunlap C."/>
        </authorList>
    </citation>
    <scope>NUCLEOTIDE SEQUENCE [LARGE SCALE GENOMIC DNA]</scope>
    <source>
        <strain evidence="6 7">AMNI-1</strain>
    </source>
</reference>
<dbReference type="GO" id="GO:0016887">
    <property type="term" value="F:ATP hydrolysis activity"/>
    <property type="evidence" value="ECO:0007669"/>
    <property type="project" value="InterPro"/>
</dbReference>
<gene>
    <name evidence="6" type="ORF">H2C83_05765</name>
</gene>
<dbReference type="Proteomes" id="UP000538292">
    <property type="component" value="Unassembled WGS sequence"/>
</dbReference>
<sequence length="199" mass="22515">MLKVNGISYRYQNNGPWVFRNFRLAVQPGEIVGLCGYNGAGKTTLAKIIAGYLKPHEGEILVDEQPVSSFTGIRPVQLVWQHPEKSINPKWKMKKVLEETTDLDEELLSLLGIKSEWLDRWPSELSGGELQRFCLARTLGKHTKYLIADEMTTMLDAVTQAQIWHALLELAKQRNIGILAISHNQHLLQKISDRTVSIA</sequence>
<comment type="caution">
    <text evidence="6">The sequence shown here is derived from an EMBL/GenBank/DDBJ whole genome shotgun (WGS) entry which is preliminary data.</text>
</comment>
<keyword evidence="3" id="KW-0547">Nucleotide-binding</keyword>
<dbReference type="EMBL" id="JACEOL010000018">
    <property type="protein sequence ID" value="MBA4601836.1"/>
    <property type="molecule type" value="Genomic_DNA"/>
</dbReference>
<dbReference type="Pfam" id="PF00005">
    <property type="entry name" value="ABC_tran"/>
    <property type="match status" value="1"/>
</dbReference>
<keyword evidence="7" id="KW-1185">Reference proteome</keyword>
<dbReference type="InterPro" id="IPR050319">
    <property type="entry name" value="ABC_transp_ATP-bind"/>
</dbReference>
<dbReference type="SMART" id="SM00382">
    <property type="entry name" value="AAA"/>
    <property type="match status" value="1"/>
</dbReference>
<dbReference type="SUPFAM" id="SSF52540">
    <property type="entry name" value="P-loop containing nucleoside triphosphate hydrolases"/>
    <property type="match status" value="1"/>
</dbReference>
<evidence type="ECO:0000256" key="1">
    <source>
        <dbReference type="ARBA" id="ARBA00005417"/>
    </source>
</evidence>
<dbReference type="PANTHER" id="PTHR43776:SF7">
    <property type="entry name" value="D,D-DIPEPTIDE TRANSPORT ATP-BINDING PROTEIN DDPF-RELATED"/>
    <property type="match status" value="1"/>
</dbReference>
<keyword evidence="2" id="KW-0813">Transport</keyword>
<proteinExistence type="inferred from homology"/>
<evidence type="ECO:0000256" key="3">
    <source>
        <dbReference type="ARBA" id="ARBA00022741"/>
    </source>
</evidence>
<protein>
    <submittedName>
        <fullName evidence="6">ATP-binding cassette domain-containing protein</fullName>
    </submittedName>
</protein>
<dbReference type="InterPro" id="IPR017871">
    <property type="entry name" value="ABC_transporter-like_CS"/>
</dbReference>
<comment type="similarity">
    <text evidence="1">Belongs to the ABC transporter superfamily.</text>
</comment>
<dbReference type="AlphaFoldDB" id="A0A7W2ARX5"/>
<name>A0A7W2ARX5_9BACL</name>
<evidence type="ECO:0000256" key="2">
    <source>
        <dbReference type="ARBA" id="ARBA00022448"/>
    </source>
</evidence>
<dbReference type="PROSITE" id="PS50893">
    <property type="entry name" value="ABC_TRANSPORTER_2"/>
    <property type="match status" value="1"/>
</dbReference>
<dbReference type="GO" id="GO:0005524">
    <property type="term" value="F:ATP binding"/>
    <property type="evidence" value="ECO:0007669"/>
    <property type="project" value="UniProtKB-KW"/>
</dbReference>
<organism evidence="6 7">
    <name type="scientific">Thermoactinomyces mirandus</name>
    <dbReference type="NCBI Taxonomy" id="2756294"/>
    <lineage>
        <taxon>Bacteria</taxon>
        <taxon>Bacillati</taxon>
        <taxon>Bacillota</taxon>
        <taxon>Bacilli</taxon>
        <taxon>Bacillales</taxon>
        <taxon>Thermoactinomycetaceae</taxon>
        <taxon>Thermoactinomyces</taxon>
    </lineage>
</organism>
<accession>A0A7W2ARX5</accession>
<dbReference type="PROSITE" id="PS00211">
    <property type="entry name" value="ABC_TRANSPORTER_1"/>
    <property type="match status" value="1"/>
</dbReference>
<evidence type="ECO:0000256" key="4">
    <source>
        <dbReference type="ARBA" id="ARBA00022840"/>
    </source>
</evidence>
<feature type="domain" description="ABC transporter" evidence="5">
    <location>
        <begin position="2"/>
        <end position="199"/>
    </location>
</feature>
<dbReference type="Gene3D" id="3.40.50.300">
    <property type="entry name" value="P-loop containing nucleotide triphosphate hydrolases"/>
    <property type="match status" value="1"/>
</dbReference>
<evidence type="ECO:0000313" key="6">
    <source>
        <dbReference type="EMBL" id="MBA4601836.1"/>
    </source>
</evidence>
<dbReference type="InterPro" id="IPR027417">
    <property type="entry name" value="P-loop_NTPase"/>
</dbReference>